<feature type="transmembrane region" description="Helical" evidence="2">
    <location>
        <begin position="12"/>
        <end position="45"/>
    </location>
</feature>
<evidence type="ECO:0000313" key="5">
    <source>
        <dbReference type="Proteomes" id="UP001150924"/>
    </source>
</evidence>
<organism evidence="4 5">
    <name type="scientific">Nannocystis pusilla</name>
    <dbReference type="NCBI Taxonomy" id="889268"/>
    <lineage>
        <taxon>Bacteria</taxon>
        <taxon>Pseudomonadati</taxon>
        <taxon>Myxococcota</taxon>
        <taxon>Polyangia</taxon>
        <taxon>Nannocystales</taxon>
        <taxon>Nannocystaceae</taxon>
        <taxon>Nannocystis</taxon>
    </lineage>
</organism>
<evidence type="ECO:0000256" key="2">
    <source>
        <dbReference type="SAM" id="Phobius"/>
    </source>
</evidence>
<dbReference type="InterPro" id="IPR049492">
    <property type="entry name" value="BD-FAE-like_dom"/>
</dbReference>
<keyword evidence="1 4" id="KW-0378">Hydrolase</keyword>
<dbReference type="Pfam" id="PF20434">
    <property type="entry name" value="BD-FAE"/>
    <property type="match status" value="1"/>
</dbReference>
<protein>
    <submittedName>
        <fullName evidence="4">Alpha/beta hydrolase</fullName>
    </submittedName>
</protein>
<dbReference type="EMBL" id="JAPNKE010000002">
    <property type="protein sequence ID" value="MCY1009232.1"/>
    <property type="molecule type" value="Genomic_DNA"/>
</dbReference>
<keyword evidence="5" id="KW-1185">Reference proteome</keyword>
<reference evidence="4" key="1">
    <citation type="submission" date="2022-11" db="EMBL/GenBank/DDBJ databases">
        <title>Minimal conservation of predation-associated metabolite biosynthetic gene clusters underscores biosynthetic potential of Myxococcota including descriptions for ten novel species: Archangium lansinium sp. nov., Myxococcus landrumus sp. nov., Nannocystis bai.</title>
        <authorList>
            <person name="Ahearne A."/>
            <person name="Stevens C."/>
            <person name="Phillips K."/>
        </authorList>
    </citation>
    <scope>NUCLEOTIDE SEQUENCE</scope>
    <source>
        <strain evidence="4">Na p29</strain>
    </source>
</reference>
<dbReference type="Proteomes" id="UP001150924">
    <property type="component" value="Unassembled WGS sequence"/>
</dbReference>
<dbReference type="PANTHER" id="PTHR48081">
    <property type="entry name" value="AB HYDROLASE SUPERFAMILY PROTEIN C4A8.06C"/>
    <property type="match status" value="1"/>
</dbReference>
<evidence type="ECO:0000313" key="4">
    <source>
        <dbReference type="EMBL" id="MCY1009232.1"/>
    </source>
</evidence>
<keyword evidence="2" id="KW-1133">Transmembrane helix</keyword>
<accession>A0A9X3ESC0</accession>
<comment type="caution">
    <text evidence="4">The sequence shown here is derived from an EMBL/GenBank/DDBJ whole genome shotgun (WGS) entry which is preliminary data.</text>
</comment>
<dbReference type="AlphaFoldDB" id="A0A9X3ESC0"/>
<dbReference type="Gene3D" id="3.40.50.1820">
    <property type="entry name" value="alpha/beta hydrolase"/>
    <property type="match status" value="1"/>
</dbReference>
<keyword evidence="2" id="KW-0812">Transmembrane</keyword>
<dbReference type="RefSeq" id="WP_267771891.1">
    <property type="nucleotide sequence ID" value="NZ_JAPNKE010000002.1"/>
</dbReference>
<evidence type="ECO:0000256" key="1">
    <source>
        <dbReference type="ARBA" id="ARBA00022801"/>
    </source>
</evidence>
<name>A0A9X3ESC0_9BACT</name>
<dbReference type="SUPFAM" id="SSF53474">
    <property type="entry name" value="alpha/beta-Hydrolases"/>
    <property type="match status" value="1"/>
</dbReference>
<gene>
    <name evidence="4" type="ORF">OV079_27430</name>
</gene>
<feature type="domain" description="BD-FAE-like" evidence="3">
    <location>
        <begin position="127"/>
        <end position="254"/>
    </location>
</feature>
<proteinExistence type="predicted"/>
<dbReference type="GO" id="GO:0016787">
    <property type="term" value="F:hydrolase activity"/>
    <property type="evidence" value="ECO:0007669"/>
    <property type="project" value="UniProtKB-KW"/>
</dbReference>
<dbReference type="InterPro" id="IPR050300">
    <property type="entry name" value="GDXG_lipolytic_enzyme"/>
</dbReference>
<dbReference type="InterPro" id="IPR029058">
    <property type="entry name" value="AB_hydrolase_fold"/>
</dbReference>
<keyword evidence="2" id="KW-0472">Membrane</keyword>
<sequence length="406" mass="43944">MLFNFVGTAWAHYVALVGAVAALLGLAFGSVLAFIVGLVACVLAASHVYAVTVPHDEALARGLGGDWRERIGTEAERKMLQHRWSWRVPSAPAAEVTRDVAFATVPGTGRPLLSDLWRPPPGVRPTGVAIVYLHGSAWCLIDKDVGTRAFFGHLAAQGHVVMDVAYRLCPETDVFGMVGDAKRAIVWMKAHAAEYGVSPEKVVLMGGSAGGHIALLAAYTPRHVELTPGDLRGADTSVRAVVSYYGVPDLRAYDAWARRFEPPGGAPVQPVRPPPGKLATALYRRLFGRLMKPENMPPPPPHRQLMRDLVGGLPEEIHGRFDLASPVRHVGRDCPLTLHFQAEYDHIVSVESARAFHRALVGAGVPAVYIELPRTLHAFDLMLPPLFAPAGQAALYDLERFLACLA</sequence>
<dbReference type="PANTHER" id="PTHR48081:SF33">
    <property type="entry name" value="KYNURENINE FORMAMIDASE"/>
    <property type="match status" value="1"/>
</dbReference>
<evidence type="ECO:0000259" key="3">
    <source>
        <dbReference type="Pfam" id="PF20434"/>
    </source>
</evidence>